<protein>
    <submittedName>
        <fullName evidence="1">Uncharacterized protein</fullName>
    </submittedName>
</protein>
<name>A0A5P3AD65_9RHOB</name>
<proteinExistence type="predicted"/>
<dbReference type="AlphaFoldDB" id="A0A5P3AD65"/>
<reference evidence="1 2" key="1">
    <citation type="submission" date="2018-08" db="EMBL/GenBank/DDBJ databases">
        <title>Genetic Globetrotter - A new plasmid hitch-hiking vast phylogenetic and geographic distances.</title>
        <authorList>
            <person name="Vollmers J."/>
            <person name="Petersen J."/>
        </authorList>
    </citation>
    <scope>NUCLEOTIDE SEQUENCE [LARGE SCALE GENOMIC DNA]</scope>
    <source>
        <strain evidence="1 2">DSM 26383</strain>
    </source>
</reference>
<accession>A0A5P3AD65</accession>
<sequence>MTTPLHKKLIPYLETIARTQSIAEAQREAMKARELICRETGE</sequence>
<organism evidence="1 2">
    <name type="scientific">Roseovarius indicus</name>
    <dbReference type="NCBI Taxonomy" id="540747"/>
    <lineage>
        <taxon>Bacteria</taxon>
        <taxon>Pseudomonadati</taxon>
        <taxon>Pseudomonadota</taxon>
        <taxon>Alphaproteobacteria</taxon>
        <taxon>Rhodobacterales</taxon>
        <taxon>Roseobacteraceae</taxon>
        <taxon>Roseovarius</taxon>
    </lineage>
</organism>
<dbReference type="RefSeq" id="WP_268874589.1">
    <property type="nucleotide sequence ID" value="NZ_CP031598.1"/>
</dbReference>
<dbReference type="KEGG" id="rid:RIdsm_02518"/>
<evidence type="ECO:0000313" key="2">
    <source>
        <dbReference type="Proteomes" id="UP000325785"/>
    </source>
</evidence>
<dbReference type="EMBL" id="CP031598">
    <property type="protein sequence ID" value="QEW26716.1"/>
    <property type="molecule type" value="Genomic_DNA"/>
</dbReference>
<dbReference type="Proteomes" id="UP000325785">
    <property type="component" value="Chromosome"/>
</dbReference>
<evidence type="ECO:0000313" key="1">
    <source>
        <dbReference type="EMBL" id="QEW26716.1"/>
    </source>
</evidence>
<gene>
    <name evidence="1" type="ORF">RIdsm_02518</name>
</gene>